<accession>A0ABZ2UC89</accession>
<gene>
    <name evidence="1" type="ORF">AshY1_05230</name>
</gene>
<organism evidence="1 2">
    <name type="scientific">Ash yellows phytoplasma</name>
    <dbReference type="NCBI Taxonomy" id="35780"/>
    <lineage>
        <taxon>Bacteria</taxon>
        <taxon>Bacillati</taxon>
        <taxon>Mycoplasmatota</taxon>
        <taxon>Mollicutes</taxon>
        <taxon>Acholeplasmatales</taxon>
        <taxon>Acholeplasmataceae</taxon>
        <taxon>Candidatus Phytoplasma</taxon>
        <taxon>16SrVII (Ash yellows group)</taxon>
    </lineage>
</organism>
<dbReference type="RefSeq" id="WP_341266522.1">
    <property type="nucleotide sequence ID" value="NZ_CP146843.1"/>
</dbReference>
<reference evidence="1" key="1">
    <citation type="submission" date="2024-03" db="EMBL/GenBank/DDBJ databases">
        <title>The Complete Genome of 'Candidatus Phytoplasma fraxini' AshY1 from the Ash Yellows Group.</title>
        <authorList>
            <person name="Boehm J.W."/>
            <person name="Huettel B."/>
            <person name="Schneider B."/>
            <person name="Kube M."/>
        </authorList>
    </citation>
    <scope>NUCLEOTIDE SEQUENCE [LARGE SCALE GENOMIC DNA]</scope>
    <source>
        <strain evidence="1">AshY1</strain>
    </source>
</reference>
<sequence>MKKIDYEAKYEEELQQNLKYFDIKDIKNLKKFKNFVKNLISIKKD</sequence>
<name>A0ABZ2UC89_ASHYP</name>
<keyword evidence="2" id="KW-1185">Reference proteome</keyword>
<proteinExistence type="predicted"/>
<dbReference type="EMBL" id="CP146843">
    <property type="protein sequence ID" value="WYY26620.1"/>
    <property type="molecule type" value="Genomic_DNA"/>
</dbReference>
<evidence type="ECO:0000313" key="2">
    <source>
        <dbReference type="Proteomes" id="UP001484199"/>
    </source>
</evidence>
<protein>
    <submittedName>
        <fullName evidence="1">Uncharacterized protein</fullName>
    </submittedName>
</protein>
<evidence type="ECO:0000313" key="1">
    <source>
        <dbReference type="EMBL" id="WYY26620.1"/>
    </source>
</evidence>
<dbReference type="Proteomes" id="UP001484199">
    <property type="component" value="Chromosome"/>
</dbReference>